<gene>
    <name evidence="2" type="ORF">XCCB100_3122</name>
</gene>
<reference evidence="2 3" key="1">
    <citation type="journal article" date="2008" name="J. Biotechnol.">
        <title>The genome of Xanthomonas campestris pv. campestris B100 and its use for the reconstruction of metabolic pathways involved in xanthan biosynthesis.</title>
        <authorList>
            <person name="Vorholter F.J."/>
            <person name="Schneiker S."/>
            <person name="Goesmann A."/>
            <person name="Krause L."/>
            <person name="Bekel T."/>
            <person name="Kaiser O."/>
            <person name="Linke B."/>
            <person name="Patschkowski T."/>
            <person name="Ruckert C."/>
            <person name="Schmid J."/>
            <person name="Sidhu V.K."/>
            <person name="Sieber V."/>
            <person name="Tauch A."/>
            <person name="Watt S.A."/>
            <person name="Weisshaar B."/>
            <person name="Becker A."/>
            <person name="Niehaus K."/>
            <person name="Puhler A."/>
        </authorList>
    </citation>
    <scope>NUCLEOTIDE SEQUENCE [LARGE SCALE GENOMIC DNA]</scope>
    <source>
        <strain evidence="2 3">B100</strain>
    </source>
</reference>
<dbReference type="Proteomes" id="UP000001188">
    <property type="component" value="Chromosome"/>
</dbReference>
<evidence type="ECO:0000313" key="2">
    <source>
        <dbReference type="EMBL" id="CAP52487.1"/>
    </source>
</evidence>
<dbReference type="InterPro" id="IPR001387">
    <property type="entry name" value="Cro/C1-type_HTH"/>
</dbReference>
<evidence type="ECO:0000313" key="3">
    <source>
        <dbReference type="Proteomes" id="UP000001188"/>
    </source>
</evidence>
<dbReference type="SMART" id="SM00530">
    <property type="entry name" value="HTH_XRE"/>
    <property type="match status" value="1"/>
</dbReference>
<proteinExistence type="predicted"/>
<dbReference type="AlphaFoldDB" id="B0RXC1"/>
<dbReference type="SUPFAM" id="SSF47413">
    <property type="entry name" value="lambda repressor-like DNA-binding domains"/>
    <property type="match status" value="1"/>
</dbReference>
<evidence type="ECO:0000259" key="1">
    <source>
        <dbReference type="PROSITE" id="PS50943"/>
    </source>
</evidence>
<dbReference type="KEGG" id="xca:xcc-b100_3122"/>
<name>B0RXC1_XANCB</name>
<dbReference type="InterPro" id="IPR052345">
    <property type="entry name" value="Rad_response_metalloprotease"/>
</dbReference>
<dbReference type="Gene3D" id="1.10.260.40">
    <property type="entry name" value="lambda repressor-like DNA-binding domains"/>
    <property type="match status" value="1"/>
</dbReference>
<dbReference type="PROSITE" id="PS50943">
    <property type="entry name" value="HTH_CROC1"/>
    <property type="match status" value="1"/>
</dbReference>
<dbReference type="EMBL" id="AM920689">
    <property type="protein sequence ID" value="CAP52487.1"/>
    <property type="molecule type" value="Genomic_DNA"/>
</dbReference>
<feature type="domain" description="HTH cro/C1-type" evidence="1">
    <location>
        <begin position="16"/>
        <end position="74"/>
    </location>
</feature>
<dbReference type="HOGENOM" id="CLU_066192_10_1_6"/>
<dbReference type="PANTHER" id="PTHR43236:SF1">
    <property type="entry name" value="BLL7220 PROTEIN"/>
    <property type="match status" value="1"/>
</dbReference>
<dbReference type="InterPro" id="IPR010982">
    <property type="entry name" value="Lambda_DNA-bd_dom_sf"/>
</dbReference>
<dbReference type="CDD" id="cd00093">
    <property type="entry name" value="HTH_XRE"/>
    <property type="match status" value="1"/>
</dbReference>
<accession>B0RXC1</accession>
<organism evidence="2 3">
    <name type="scientific">Xanthomonas campestris pv. campestris (strain B100)</name>
    <dbReference type="NCBI Taxonomy" id="509169"/>
    <lineage>
        <taxon>Bacteria</taxon>
        <taxon>Pseudomonadati</taxon>
        <taxon>Pseudomonadota</taxon>
        <taxon>Gammaproteobacteria</taxon>
        <taxon>Lysobacterales</taxon>
        <taxon>Lysobacteraceae</taxon>
        <taxon>Xanthomonas</taxon>
    </lineage>
</organism>
<sequence>MKPATPAPREIVAARLRQARERQGLSQREVGMRMGLDKDTASARISRYESGAMSISLEALFEMAEALEVPPAFLLASSPGMADAIMALGEQSHTQQDQLAKVLVALSKLEPKVRAAHVQKLLKPNADD</sequence>
<protein>
    <recommendedName>
        <fullName evidence="1">HTH cro/C1-type domain-containing protein</fullName>
    </recommendedName>
</protein>
<dbReference type="PANTHER" id="PTHR43236">
    <property type="entry name" value="ANTITOXIN HIGA1"/>
    <property type="match status" value="1"/>
</dbReference>
<dbReference type="Pfam" id="PF01381">
    <property type="entry name" value="HTH_3"/>
    <property type="match status" value="1"/>
</dbReference>
<dbReference type="GO" id="GO:0003677">
    <property type="term" value="F:DNA binding"/>
    <property type="evidence" value="ECO:0007669"/>
    <property type="project" value="InterPro"/>
</dbReference>